<dbReference type="GO" id="GO:0007169">
    <property type="term" value="P:cell surface receptor protein tyrosine kinase signaling pathway"/>
    <property type="evidence" value="ECO:0007669"/>
    <property type="project" value="TreeGrafter"/>
</dbReference>
<dbReference type="InterPro" id="IPR029032">
    <property type="entry name" value="AhpD-like"/>
</dbReference>
<dbReference type="InterPro" id="IPR036860">
    <property type="entry name" value="SH2_dom_sf"/>
</dbReference>
<dbReference type="EMBL" id="SCEB01214664">
    <property type="protein sequence ID" value="RXM33950.1"/>
    <property type="molecule type" value="Genomic_DNA"/>
</dbReference>
<evidence type="ECO:0000256" key="1">
    <source>
        <dbReference type="SAM" id="MobiDB-lite"/>
    </source>
</evidence>
<evidence type="ECO:0000259" key="2">
    <source>
        <dbReference type="PROSITE" id="PS50003"/>
    </source>
</evidence>
<accession>A0A444UFJ2</accession>
<name>A0A444UFJ2_ACIRT</name>
<reference evidence="3 4" key="1">
    <citation type="submission" date="2019-01" db="EMBL/GenBank/DDBJ databases">
        <title>Draft Genome and Complete Hox-Cluster Characterization of the Sterlet Sturgeon (Acipenser ruthenus).</title>
        <authorList>
            <person name="Wei Q."/>
        </authorList>
    </citation>
    <scope>NUCLEOTIDE SEQUENCE [LARGE SCALE GENOMIC DNA]</scope>
    <source>
        <strain evidence="3">WHYD16114868_AA</strain>
        <tissue evidence="3">Blood</tissue>
    </source>
</reference>
<keyword evidence="4" id="KW-1185">Reference proteome</keyword>
<feature type="region of interest" description="Disordered" evidence="1">
    <location>
        <begin position="268"/>
        <end position="300"/>
    </location>
</feature>
<dbReference type="InterPro" id="IPR011993">
    <property type="entry name" value="PH-like_dom_sf"/>
</dbReference>
<proteinExistence type="predicted"/>
<dbReference type="GO" id="GO:0019901">
    <property type="term" value="F:protein kinase binding"/>
    <property type="evidence" value="ECO:0007669"/>
    <property type="project" value="TreeGrafter"/>
</dbReference>
<dbReference type="GO" id="GO:0050861">
    <property type="term" value="P:positive regulation of B cell receptor signaling pathway"/>
    <property type="evidence" value="ECO:0007669"/>
    <property type="project" value="TreeGrafter"/>
</dbReference>
<gene>
    <name evidence="3" type="ORF">EOD39_5074</name>
</gene>
<evidence type="ECO:0000313" key="4">
    <source>
        <dbReference type="Proteomes" id="UP000289886"/>
    </source>
</evidence>
<evidence type="ECO:0000313" key="3">
    <source>
        <dbReference type="EMBL" id="RXM33950.1"/>
    </source>
</evidence>
<dbReference type="AlphaFoldDB" id="A0A444UFJ2"/>
<dbReference type="Gene3D" id="2.30.29.30">
    <property type="entry name" value="Pleckstrin-homology domain (PH domain)/Phosphotyrosine-binding domain (PTB)"/>
    <property type="match status" value="1"/>
</dbReference>
<dbReference type="PROSITE" id="PS50003">
    <property type="entry name" value="PH_DOMAIN"/>
    <property type="match status" value="1"/>
</dbReference>
<feature type="domain" description="PH" evidence="2">
    <location>
        <begin position="69"/>
        <end position="166"/>
    </location>
</feature>
<dbReference type="InterPro" id="IPR001849">
    <property type="entry name" value="PH_domain"/>
</dbReference>
<dbReference type="InterPro" id="IPR039111">
    <property type="entry name" value="STAP1/STAP2"/>
</dbReference>
<dbReference type="SUPFAM" id="SSF50729">
    <property type="entry name" value="PH domain-like"/>
    <property type="match status" value="1"/>
</dbReference>
<dbReference type="SUPFAM" id="SSF69118">
    <property type="entry name" value="AhpD-like"/>
    <property type="match status" value="1"/>
</dbReference>
<dbReference type="PANTHER" id="PTHR16186">
    <property type="entry name" value="SIGNAL-TRANSDUCING ADAPTOR PROTEIN-RELATED"/>
    <property type="match status" value="1"/>
</dbReference>
<dbReference type="GO" id="GO:0035591">
    <property type="term" value="F:signaling adaptor activity"/>
    <property type="evidence" value="ECO:0007669"/>
    <property type="project" value="InterPro"/>
</dbReference>
<organism evidence="3 4">
    <name type="scientific">Acipenser ruthenus</name>
    <name type="common">Sterlet sturgeon</name>
    <dbReference type="NCBI Taxonomy" id="7906"/>
    <lineage>
        <taxon>Eukaryota</taxon>
        <taxon>Metazoa</taxon>
        <taxon>Chordata</taxon>
        <taxon>Craniata</taxon>
        <taxon>Vertebrata</taxon>
        <taxon>Euteleostomi</taxon>
        <taxon>Actinopterygii</taxon>
        <taxon>Chondrostei</taxon>
        <taxon>Acipenseriformes</taxon>
        <taxon>Acipenseridae</taxon>
        <taxon>Acipenser</taxon>
    </lineage>
</organism>
<dbReference type="Gene3D" id="1.20.5.810">
    <property type="entry name" value="AhpD-like"/>
    <property type="match status" value="1"/>
</dbReference>
<dbReference type="Gene3D" id="3.30.505.10">
    <property type="entry name" value="SH2 domain"/>
    <property type="match status" value="1"/>
</dbReference>
<dbReference type="Proteomes" id="UP000289886">
    <property type="component" value="Unassembled WGS sequence"/>
</dbReference>
<comment type="caution">
    <text evidence="3">The sequence shown here is derived from an EMBL/GenBank/DDBJ whole genome shotgun (WGS) entry which is preliminary data.</text>
</comment>
<sequence length="300" mass="33995">MALPGTETQSGFLLNVFKVLSHRPAEFRAFFAYYNALLNKETGIKFEMAAPKPTPRFISKERGKITALPLYCDGFVLKKHTGEKDFKRYFAELRGSTIFLYSDEENATYSEKLELQNLKSLDTGSLKRKYISADFTLTLLNEEVRLKIENPDAGEEWKGFILTVAKLEIPSKLQLLPGQLLRLKEVLKEEKERQARQPVPVNEQEPPEAYDDVITNVPQCFYAVSRNKAIEMLAESPEFGNMILRPGSEKMNFAVTVRQLLTEPASCAQWRKRSAEEANPPGSSFSNDPNPNSSNSKLCE</sequence>
<feature type="compositionally biased region" description="Low complexity" evidence="1">
    <location>
        <begin position="279"/>
        <end position="300"/>
    </location>
</feature>
<protein>
    <submittedName>
        <fullName evidence="3">Signal-transducing adaptor protein 1</fullName>
    </submittedName>
</protein>
<dbReference type="PANTHER" id="PTHR16186:SF10">
    <property type="entry name" value="SIGNAL-TRANSDUCING ADAPTOR PROTEIN 1"/>
    <property type="match status" value="1"/>
</dbReference>